<sequence>MAGVAEQRLQQLYAAGDDPWNFRRSAYEQAKFRATRAALPRSRYQSALEVGCGNGELARHLSPACASYTGVDAVEIAVEAARRTVPRGRFLRSYLPAELPHGDYDLIVLSEVLYFLDAAGIASLAAQIGRKWHAADIVCVTWLGPSGNALEGREALQLFVEAVGREFSCVSDAGQYRIDVSEGGR</sequence>
<reference evidence="1 2" key="1">
    <citation type="submission" date="2014-05" db="EMBL/GenBank/DDBJ databases">
        <title>Draft Genome Sequence of Nitratireductor basaltis Strain UMTGB225, A Marine Bacterium Isolated from Green Barrel Tunicate.</title>
        <authorList>
            <person name="Gan H.Y."/>
        </authorList>
    </citation>
    <scope>NUCLEOTIDE SEQUENCE [LARGE SCALE GENOMIC DNA]</scope>
    <source>
        <strain evidence="1 2">UMTGB225</strain>
    </source>
</reference>
<dbReference type="Gene3D" id="3.40.50.150">
    <property type="entry name" value="Vaccinia Virus protein VP39"/>
    <property type="match status" value="1"/>
</dbReference>
<dbReference type="Pfam" id="PF05401">
    <property type="entry name" value="NodS"/>
    <property type="match status" value="1"/>
</dbReference>
<dbReference type="InterPro" id="IPR008715">
    <property type="entry name" value="SAM-MeTfrase_NodS-like"/>
</dbReference>
<dbReference type="EC" id="2.1.1.-" evidence="1"/>
<dbReference type="EMBL" id="JMQM01000001">
    <property type="protein sequence ID" value="KFB09276.1"/>
    <property type="molecule type" value="Genomic_DNA"/>
</dbReference>
<evidence type="ECO:0000313" key="2">
    <source>
        <dbReference type="Proteomes" id="UP000053675"/>
    </source>
</evidence>
<gene>
    <name evidence="1" type="ORF">EL18_00291</name>
</gene>
<dbReference type="STRING" id="472175.EL18_00291"/>
<dbReference type="CDD" id="cd02440">
    <property type="entry name" value="AdoMet_MTases"/>
    <property type="match status" value="1"/>
</dbReference>
<evidence type="ECO:0000313" key="1">
    <source>
        <dbReference type="EMBL" id="KFB09276.1"/>
    </source>
</evidence>
<proteinExistence type="predicted"/>
<dbReference type="eggNOG" id="COG0500">
    <property type="taxonomic scope" value="Bacteria"/>
</dbReference>
<accession>A0A084U8J0</accession>
<keyword evidence="2" id="KW-1185">Reference proteome</keyword>
<dbReference type="RefSeq" id="WP_036479043.1">
    <property type="nucleotide sequence ID" value="NZ_JMQM01000001.1"/>
</dbReference>
<name>A0A084U8J0_9HYPH</name>
<dbReference type="AlphaFoldDB" id="A0A084U8J0"/>
<keyword evidence="1" id="KW-0489">Methyltransferase</keyword>
<dbReference type="GO" id="GO:0009312">
    <property type="term" value="P:oligosaccharide biosynthetic process"/>
    <property type="evidence" value="ECO:0007669"/>
    <property type="project" value="InterPro"/>
</dbReference>
<keyword evidence="1" id="KW-0808">Transferase</keyword>
<dbReference type="InterPro" id="IPR029063">
    <property type="entry name" value="SAM-dependent_MTases_sf"/>
</dbReference>
<protein>
    <submittedName>
        <fullName evidence="1">Nodulation protein S</fullName>
        <ecNumber evidence="1">2.1.1.-</ecNumber>
    </submittedName>
</protein>
<dbReference type="GO" id="GO:0008757">
    <property type="term" value="F:S-adenosylmethionine-dependent methyltransferase activity"/>
    <property type="evidence" value="ECO:0007669"/>
    <property type="project" value="InterPro"/>
</dbReference>
<dbReference type="GO" id="GO:0032259">
    <property type="term" value="P:methylation"/>
    <property type="evidence" value="ECO:0007669"/>
    <property type="project" value="UniProtKB-KW"/>
</dbReference>
<organism evidence="1 2">
    <name type="scientific">Nitratireductor basaltis</name>
    <dbReference type="NCBI Taxonomy" id="472175"/>
    <lineage>
        <taxon>Bacteria</taxon>
        <taxon>Pseudomonadati</taxon>
        <taxon>Pseudomonadota</taxon>
        <taxon>Alphaproteobacteria</taxon>
        <taxon>Hyphomicrobiales</taxon>
        <taxon>Phyllobacteriaceae</taxon>
        <taxon>Nitratireductor</taxon>
    </lineage>
</organism>
<dbReference type="PATRIC" id="fig|472175.3.peg.301"/>
<dbReference type="OrthoDB" id="9814639at2"/>
<dbReference type="Proteomes" id="UP000053675">
    <property type="component" value="Unassembled WGS sequence"/>
</dbReference>
<dbReference type="SUPFAM" id="SSF53335">
    <property type="entry name" value="S-adenosyl-L-methionine-dependent methyltransferases"/>
    <property type="match status" value="1"/>
</dbReference>
<comment type="caution">
    <text evidence="1">The sequence shown here is derived from an EMBL/GenBank/DDBJ whole genome shotgun (WGS) entry which is preliminary data.</text>
</comment>